<accession>A0AAD5HA76</accession>
<gene>
    <name evidence="5" type="ORF">COHA_000067</name>
</gene>
<protein>
    <submittedName>
        <fullName evidence="5">Uncharacterized protein</fullName>
    </submittedName>
</protein>
<dbReference type="AlphaFoldDB" id="A0AAD5HA76"/>
<dbReference type="PROSITE" id="PS50088">
    <property type="entry name" value="ANK_REPEAT"/>
    <property type="match status" value="3"/>
</dbReference>
<proteinExistence type="predicted"/>
<feature type="region of interest" description="Disordered" evidence="4">
    <location>
        <begin position="423"/>
        <end position="449"/>
    </location>
</feature>
<keyword evidence="6" id="KW-1185">Reference proteome</keyword>
<dbReference type="Proteomes" id="UP001205105">
    <property type="component" value="Unassembled WGS sequence"/>
</dbReference>
<evidence type="ECO:0000313" key="6">
    <source>
        <dbReference type="Proteomes" id="UP001205105"/>
    </source>
</evidence>
<sequence length="494" mass="52801">MYAGAGDPEMIRLLLDKGADVNASDRIGGSPLVGAAQQRPQNVVALLAAGADPNQADAYGCSPLYFACGNGQPGAAAEAVQQLLAAGADPKAANYMGQTPLHFASEQGRPAIVRQLLAAGAEPRVVDRSGVSPLAMAARQGHRDRATGPCPLADLSSLALDRILDLLTFRERIMLCTAIKGLRHLLAGGRLCERVHFVAQASPARPLAAHLRQFAGWAQARAAHLRSLTIAHSHTTTSDPGYDPDYDPEDEFSWLCLCLVPDAIPALLGLLRALRGACQLAELRLEFEALPAGFDREDPTTTDLPASSELLDLPRLEILHLDFPALRLTGSLAHFCRLRTLTLKGVLLDPATRLPPSLTALQGHGAYYSAIESMAAICEMPRFGAPGLRSLAIRGGSYYCSTQPLLLRGLSQLIGLTSLSIDGPRLGREEGEEEGEEEEEEEGEQDGQQAAAALLEMAQLQALQRLSLLHVIGFAVEGQPLVLPHWPVLKVRLP</sequence>
<dbReference type="Pfam" id="PF12796">
    <property type="entry name" value="Ank_2"/>
    <property type="match status" value="1"/>
</dbReference>
<comment type="caution">
    <text evidence="5">The sequence shown here is derived from an EMBL/GenBank/DDBJ whole genome shotgun (WGS) entry which is preliminary data.</text>
</comment>
<feature type="repeat" description="ANK" evidence="3">
    <location>
        <begin position="96"/>
        <end position="128"/>
    </location>
</feature>
<name>A0AAD5HA76_9CHLO</name>
<dbReference type="InterPro" id="IPR002110">
    <property type="entry name" value="Ankyrin_rpt"/>
</dbReference>
<dbReference type="PANTHER" id="PTHR24189">
    <property type="entry name" value="MYOTROPHIN"/>
    <property type="match status" value="1"/>
</dbReference>
<evidence type="ECO:0000256" key="4">
    <source>
        <dbReference type="SAM" id="MobiDB-lite"/>
    </source>
</evidence>
<dbReference type="InterPro" id="IPR050745">
    <property type="entry name" value="Multifunctional_regulatory"/>
</dbReference>
<dbReference type="PROSITE" id="PS50297">
    <property type="entry name" value="ANK_REP_REGION"/>
    <property type="match status" value="2"/>
</dbReference>
<feature type="repeat" description="ANK" evidence="3">
    <location>
        <begin position="1"/>
        <end position="26"/>
    </location>
</feature>
<dbReference type="SMART" id="SM00248">
    <property type="entry name" value="ANK"/>
    <property type="match status" value="3"/>
</dbReference>
<feature type="compositionally biased region" description="Acidic residues" evidence="4">
    <location>
        <begin position="430"/>
        <end position="445"/>
    </location>
</feature>
<dbReference type="Gene3D" id="1.25.40.20">
    <property type="entry name" value="Ankyrin repeat-containing domain"/>
    <property type="match status" value="2"/>
</dbReference>
<dbReference type="InterPro" id="IPR036770">
    <property type="entry name" value="Ankyrin_rpt-contain_sf"/>
</dbReference>
<evidence type="ECO:0000313" key="5">
    <source>
        <dbReference type="EMBL" id="KAI7846457.1"/>
    </source>
</evidence>
<keyword evidence="2 3" id="KW-0040">ANK repeat</keyword>
<evidence type="ECO:0000256" key="2">
    <source>
        <dbReference type="ARBA" id="ARBA00023043"/>
    </source>
</evidence>
<reference evidence="5" key="1">
    <citation type="submission" date="2020-11" db="EMBL/GenBank/DDBJ databases">
        <title>Chlorella ohadii genome sequencing and assembly.</title>
        <authorList>
            <person name="Murik O."/>
            <person name="Treves H."/>
            <person name="Kedem I."/>
            <person name="Shotland Y."/>
            <person name="Kaplan A."/>
        </authorList>
    </citation>
    <scope>NUCLEOTIDE SEQUENCE</scope>
    <source>
        <strain evidence="5">1</strain>
    </source>
</reference>
<feature type="repeat" description="ANK" evidence="3">
    <location>
        <begin position="59"/>
        <end position="95"/>
    </location>
</feature>
<organism evidence="5 6">
    <name type="scientific">Chlorella ohadii</name>
    <dbReference type="NCBI Taxonomy" id="2649997"/>
    <lineage>
        <taxon>Eukaryota</taxon>
        <taxon>Viridiplantae</taxon>
        <taxon>Chlorophyta</taxon>
        <taxon>core chlorophytes</taxon>
        <taxon>Trebouxiophyceae</taxon>
        <taxon>Chlorellales</taxon>
        <taxon>Chlorellaceae</taxon>
        <taxon>Chlorella clade</taxon>
        <taxon>Chlorella</taxon>
    </lineage>
</organism>
<dbReference type="PANTHER" id="PTHR24189:SF50">
    <property type="entry name" value="ANKYRIN REPEAT AND SOCS BOX PROTEIN 2"/>
    <property type="match status" value="1"/>
</dbReference>
<dbReference type="Pfam" id="PF00023">
    <property type="entry name" value="Ank"/>
    <property type="match status" value="1"/>
</dbReference>
<keyword evidence="1" id="KW-0677">Repeat</keyword>
<evidence type="ECO:0000256" key="1">
    <source>
        <dbReference type="ARBA" id="ARBA00022737"/>
    </source>
</evidence>
<evidence type="ECO:0000256" key="3">
    <source>
        <dbReference type="PROSITE-ProRule" id="PRU00023"/>
    </source>
</evidence>
<dbReference type="EMBL" id="JADXDR010000002">
    <property type="protein sequence ID" value="KAI7846457.1"/>
    <property type="molecule type" value="Genomic_DNA"/>
</dbReference>
<dbReference type="SUPFAM" id="SSF48403">
    <property type="entry name" value="Ankyrin repeat"/>
    <property type="match status" value="1"/>
</dbReference>